<dbReference type="EMBL" id="JABMCH010000063">
    <property type="protein sequence ID" value="NUU47414.1"/>
    <property type="molecule type" value="Genomic_DNA"/>
</dbReference>
<protein>
    <recommendedName>
        <fullName evidence="3">MarR family transcriptional regulator</fullName>
    </recommendedName>
</protein>
<evidence type="ECO:0000313" key="2">
    <source>
        <dbReference type="Proteomes" id="UP000536441"/>
    </source>
</evidence>
<keyword evidence="2" id="KW-1185">Reference proteome</keyword>
<accession>A0A7Y6B4R0</accession>
<comment type="caution">
    <text evidence="1">The sequence shown here is derived from an EMBL/GenBank/DDBJ whole genome shotgun (WGS) entry which is preliminary data.</text>
</comment>
<dbReference type="AlphaFoldDB" id="A0A7Y6B4R0"/>
<reference evidence="1 2" key="1">
    <citation type="submission" date="2020-05" db="EMBL/GenBank/DDBJ databases">
        <title>Genome Sequencing of Type Strains.</title>
        <authorList>
            <person name="Lemaire J.F."/>
            <person name="Inderbitzin P."/>
            <person name="Gregorio O.A."/>
            <person name="Collins S.B."/>
            <person name="Wespe N."/>
            <person name="Knight-Connoni V."/>
        </authorList>
    </citation>
    <scope>NUCLEOTIDE SEQUENCE [LARGE SCALE GENOMIC DNA]</scope>
    <source>
        <strain evidence="1 2">DSM 100049</strain>
    </source>
</reference>
<evidence type="ECO:0000313" key="1">
    <source>
        <dbReference type="EMBL" id="NUU47414.1"/>
    </source>
</evidence>
<dbReference type="Gene3D" id="1.10.10.10">
    <property type="entry name" value="Winged helix-like DNA-binding domain superfamily/Winged helix DNA-binding domain"/>
    <property type="match status" value="1"/>
</dbReference>
<dbReference type="InterPro" id="IPR036388">
    <property type="entry name" value="WH-like_DNA-bd_sf"/>
</dbReference>
<dbReference type="SUPFAM" id="SSF46785">
    <property type="entry name" value="Winged helix' DNA-binding domain"/>
    <property type="match status" value="1"/>
</dbReference>
<dbReference type="RefSeq" id="WP_175312001.1">
    <property type="nucleotide sequence ID" value="NZ_CBCRYR010000015.1"/>
</dbReference>
<sequence>MSDRYGGRDEGMTDGINDRIRRIRDELAILESMVREENEKRISPVDIGAIIRAAREGIGGFFGGDLFADPAFDMLLFVFLEEEAGRSVETSACYRASGVPRTTAVRWINMLVSMGMFQSTPHPTDRRLGLLSLSDEARVSVRQWLEGLRPLVERIAAPSAVTKKKPAA</sequence>
<dbReference type="InterPro" id="IPR036390">
    <property type="entry name" value="WH_DNA-bd_sf"/>
</dbReference>
<name>A0A7Y6B4R0_9SPHN</name>
<evidence type="ECO:0008006" key="3">
    <source>
        <dbReference type="Google" id="ProtNLM"/>
    </source>
</evidence>
<organism evidence="1 2">
    <name type="scientific">Sphingomonas zeae</name>
    <dbReference type="NCBI Taxonomy" id="1646122"/>
    <lineage>
        <taxon>Bacteria</taxon>
        <taxon>Pseudomonadati</taxon>
        <taxon>Pseudomonadota</taxon>
        <taxon>Alphaproteobacteria</taxon>
        <taxon>Sphingomonadales</taxon>
        <taxon>Sphingomonadaceae</taxon>
        <taxon>Sphingomonas</taxon>
    </lineage>
</organism>
<dbReference type="Proteomes" id="UP000536441">
    <property type="component" value="Unassembled WGS sequence"/>
</dbReference>
<proteinExistence type="predicted"/>
<gene>
    <name evidence="1" type="ORF">HP438_10545</name>
</gene>